<proteinExistence type="predicted"/>
<evidence type="ECO:0000256" key="3">
    <source>
        <dbReference type="ARBA" id="ARBA00022741"/>
    </source>
</evidence>
<evidence type="ECO:0000313" key="10">
    <source>
        <dbReference type="Proteomes" id="UP001139319"/>
    </source>
</evidence>
<evidence type="ECO:0000256" key="6">
    <source>
        <dbReference type="SAM" id="Phobius"/>
    </source>
</evidence>
<evidence type="ECO:0000256" key="2">
    <source>
        <dbReference type="ARBA" id="ARBA00022679"/>
    </source>
</evidence>
<keyword evidence="1" id="KW-0723">Serine/threonine-protein kinase</keyword>
<dbReference type="CDD" id="cd00143">
    <property type="entry name" value="PP2Cc"/>
    <property type="match status" value="1"/>
</dbReference>
<name>A0A9X2HZT7_9GAMM</name>
<keyword evidence="6" id="KW-1133">Transmembrane helix</keyword>
<dbReference type="InterPro" id="IPR011009">
    <property type="entry name" value="Kinase-like_dom_sf"/>
</dbReference>
<dbReference type="PROSITE" id="PS51746">
    <property type="entry name" value="PPM_2"/>
    <property type="match status" value="1"/>
</dbReference>
<dbReference type="SUPFAM" id="SSF56112">
    <property type="entry name" value="Protein kinase-like (PK-like)"/>
    <property type="match status" value="1"/>
</dbReference>
<keyword evidence="3" id="KW-0547">Nucleotide-binding</keyword>
<keyword evidence="6" id="KW-0472">Membrane</keyword>
<dbReference type="Pfam" id="PF00069">
    <property type="entry name" value="Pkinase"/>
    <property type="match status" value="1"/>
</dbReference>
<comment type="caution">
    <text evidence="9">The sequence shown here is derived from an EMBL/GenBank/DDBJ whole genome shotgun (WGS) entry which is preliminary data.</text>
</comment>
<feature type="domain" description="PPM-type phosphatase" evidence="8">
    <location>
        <begin position="8"/>
        <end position="239"/>
    </location>
</feature>
<dbReference type="RefSeq" id="WP_253969093.1">
    <property type="nucleotide sequence ID" value="NZ_JAMFTH010000007.1"/>
</dbReference>
<dbReference type="SUPFAM" id="SSF81606">
    <property type="entry name" value="PP2C-like"/>
    <property type="match status" value="1"/>
</dbReference>
<reference evidence="9" key="1">
    <citation type="submission" date="2022-05" db="EMBL/GenBank/DDBJ databases">
        <authorList>
            <person name="Sun H.-N."/>
        </authorList>
    </citation>
    <scope>NUCLEOTIDE SEQUENCE</scope>
    <source>
        <strain evidence="9">HB14</strain>
    </source>
</reference>
<dbReference type="Gene3D" id="3.60.40.10">
    <property type="entry name" value="PPM-type phosphatase domain"/>
    <property type="match status" value="1"/>
</dbReference>
<dbReference type="AlphaFoldDB" id="A0A9X2HZT7"/>
<dbReference type="Proteomes" id="UP001139319">
    <property type="component" value="Unassembled WGS sequence"/>
</dbReference>
<dbReference type="Gene3D" id="3.30.200.20">
    <property type="entry name" value="Phosphorylase Kinase, domain 1"/>
    <property type="match status" value="1"/>
</dbReference>
<evidence type="ECO:0000256" key="1">
    <source>
        <dbReference type="ARBA" id="ARBA00022527"/>
    </source>
</evidence>
<dbReference type="EMBL" id="JAMFTH010000007">
    <property type="protein sequence ID" value="MCP8900799.1"/>
    <property type="molecule type" value="Genomic_DNA"/>
</dbReference>
<gene>
    <name evidence="9" type="ORF">M6D89_15935</name>
</gene>
<feature type="domain" description="Protein kinase" evidence="7">
    <location>
        <begin position="272"/>
        <end position="538"/>
    </location>
</feature>
<evidence type="ECO:0000313" key="9">
    <source>
        <dbReference type="EMBL" id="MCP8900799.1"/>
    </source>
</evidence>
<dbReference type="GO" id="GO:0005524">
    <property type="term" value="F:ATP binding"/>
    <property type="evidence" value="ECO:0007669"/>
    <property type="project" value="UniProtKB-KW"/>
</dbReference>
<dbReference type="CDD" id="cd14014">
    <property type="entry name" value="STKc_PknB_like"/>
    <property type="match status" value="1"/>
</dbReference>
<dbReference type="Gene3D" id="1.10.510.10">
    <property type="entry name" value="Transferase(Phosphotransferase) domain 1"/>
    <property type="match status" value="1"/>
</dbReference>
<organism evidence="9 10">
    <name type="scientific">Gilvimarinus xylanilyticus</name>
    <dbReference type="NCBI Taxonomy" id="2944139"/>
    <lineage>
        <taxon>Bacteria</taxon>
        <taxon>Pseudomonadati</taxon>
        <taxon>Pseudomonadota</taxon>
        <taxon>Gammaproteobacteria</taxon>
        <taxon>Cellvibrionales</taxon>
        <taxon>Cellvibrionaceae</taxon>
        <taxon>Gilvimarinus</taxon>
    </lineage>
</organism>
<evidence type="ECO:0000256" key="4">
    <source>
        <dbReference type="ARBA" id="ARBA00022777"/>
    </source>
</evidence>
<keyword evidence="5" id="KW-0067">ATP-binding</keyword>
<keyword evidence="10" id="KW-1185">Reference proteome</keyword>
<dbReference type="PROSITE" id="PS50011">
    <property type="entry name" value="PROTEIN_KINASE_DOM"/>
    <property type="match status" value="1"/>
</dbReference>
<evidence type="ECO:0000256" key="5">
    <source>
        <dbReference type="ARBA" id="ARBA00022840"/>
    </source>
</evidence>
<dbReference type="PANTHER" id="PTHR24351">
    <property type="entry name" value="RIBOSOMAL PROTEIN S6 KINASE"/>
    <property type="match status" value="1"/>
</dbReference>
<dbReference type="InterPro" id="IPR001932">
    <property type="entry name" value="PPM-type_phosphatase-like_dom"/>
</dbReference>
<dbReference type="GO" id="GO:0004674">
    <property type="term" value="F:protein serine/threonine kinase activity"/>
    <property type="evidence" value="ECO:0007669"/>
    <property type="project" value="UniProtKB-KW"/>
</dbReference>
<dbReference type="InterPro" id="IPR008266">
    <property type="entry name" value="Tyr_kinase_AS"/>
</dbReference>
<accession>A0A9X2HZT7</accession>
<evidence type="ECO:0000259" key="7">
    <source>
        <dbReference type="PROSITE" id="PS50011"/>
    </source>
</evidence>
<dbReference type="InterPro" id="IPR000719">
    <property type="entry name" value="Prot_kinase_dom"/>
</dbReference>
<evidence type="ECO:0000259" key="8">
    <source>
        <dbReference type="PROSITE" id="PS51746"/>
    </source>
</evidence>
<keyword evidence="2" id="KW-0808">Transferase</keyword>
<keyword evidence="4 9" id="KW-0418">Kinase</keyword>
<dbReference type="InterPro" id="IPR036457">
    <property type="entry name" value="PPM-type-like_dom_sf"/>
</dbReference>
<protein>
    <submittedName>
        <fullName evidence="9">Protein kinase</fullName>
    </submittedName>
</protein>
<dbReference type="SMART" id="SM00332">
    <property type="entry name" value="PP2Cc"/>
    <property type="match status" value="1"/>
</dbReference>
<dbReference type="PROSITE" id="PS00109">
    <property type="entry name" value="PROTEIN_KINASE_TYR"/>
    <property type="match status" value="1"/>
</dbReference>
<dbReference type="Pfam" id="PF13672">
    <property type="entry name" value="PP2C_2"/>
    <property type="match status" value="1"/>
</dbReference>
<feature type="transmembrane region" description="Helical" evidence="6">
    <location>
        <begin position="553"/>
        <end position="570"/>
    </location>
</feature>
<sequence length="573" mass="64715">MTDTLKVRLGQCTDKGRKKINQDAVAACIPTEPLLSGKGVALALADGISSSNVSQIASETAVTSFLDDYYCTSDAWSVKNAARKVLQATNSWLYSQTRNSPYRFERDKGYICTFCALIIKSNTAHLFHSGDSRIYRVSGSALEPLTEDHRRRVDAETSYLTRALGVKHALEVDYQTLNLQVGDRFLLATDGVYEFITDAQIQQVWYDHGEDLNRAAKVLIETALANGSDDNLSVQLLEIEQLPPRGVHEVQQQLHSLPLPPRLQPRMEFDGYNIVREIYISSRSHVFLAEDRQSGKKVVIKTPSVEKRGQPEYLEHFLMEDWIARRIDNVHVLKAAEQSRPRRYLYLTTEYIEGQTLVQWMRDNPQPRLEVVRDIVEQIARGLQAFHRQEMIHQDLRPNNVMIDAGGTVKIIDFGATRVAGVAEALPADIAIPGTAQFSAPEYFSGEDAGAYSDIFSLGVIVYQMLSGDLPYGTSMAKASSGRARQNLQYQSIAHKRKDIPPWVDAAIAKAVQIKPAKRYRELSEFMMDLRQPNRQFLNQTKPPLIERNPVKFWQGVSFVLFVILLWSLVKDL</sequence>
<dbReference type="SMART" id="SM00331">
    <property type="entry name" value="PP2C_SIG"/>
    <property type="match status" value="1"/>
</dbReference>
<reference evidence="9" key="2">
    <citation type="submission" date="2023-01" db="EMBL/GenBank/DDBJ databases">
        <title>Gilvimarinus xylanilyticus HB14 isolated from Caulerpa lentillifera aquaculture base in Hainan, China.</title>
        <authorList>
            <person name="Zhang Y.-J."/>
        </authorList>
    </citation>
    <scope>NUCLEOTIDE SEQUENCE</scope>
    <source>
        <strain evidence="9">HB14</strain>
    </source>
</reference>
<keyword evidence="6" id="KW-0812">Transmembrane</keyword>